<proteinExistence type="predicted"/>
<dbReference type="InterPro" id="IPR014469">
    <property type="entry name" value="DUF2271"/>
</dbReference>
<dbReference type="PIRSF" id="PIRSF014995">
    <property type="entry name" value="UCP014995"/>
    <property type="match status" value="1"/>
</dbReference>
<name>A0ABT0BUV4_9SPHN</name>
<accession>A0ABT0BUV4</accession>
<dbReference type="Proteomes" id="UP001202281">
    <property type="component" value="Unassembled WGS sequence"/>
</dbReference>
<dbReference type="RefSeq" id="WP_243923776.1">
    <property type="nucleotide sequence ID" value="NZ_JALHLG010000047.1"/>
</dbReference>
<keyword evidence="3" id="KW-1185">Reference proteome</keyword>
<evidence type="ECO:0000256" key="1">
    <source>
        <dbReference type="SAM" id="SignalP"/>
    </source>
</evidence>
<sequence>MRRSSCLALAAIVFPVSAEAHSGTVTVELPRISEANYRKPYVAVWLENASGQTLAVSGVMYDQARIGLRWLPELRAWWRKGGRGLEMPADGISMPTRGPGHYNIGLRGVETLPDGAYNVVVEAAREKAGREVVKVPVMVRNGVLARGSASGSRELGKISVAIGP</sequence>
<evidence type="ECO:0000313" key="2">
    <source>
        <dbReference type="EMBL" id="MCJ2188831.1"/>
    </source>
</evidence>
<gene>
    <name evidence="2" type="ORF">MTR66_18670</name>
</gene>
<feature type="signal peptide" evidence="1">
    <location>
        <begin position="1"/>
        <end position="20"/>
    </location>
</feature>
<evidence type="ECO:0000313" key="3">
    <source>
        <dbReference type="Proteomes" id="UP001202281"/>
    </source>
</evidence>
<dbReference type="EMBL" id="JALHLG010000047">
    <property type="protein sequence ID" value="MCJ2188831.1"/>
    <property type="molecule type" value="Genomic_DNA"/>
</dbReference>
<organism evidence="2 3">
    <name type="scientific">Novosphingobium beihaiensis</name>
    <dbReference type="NCBI Taxonomy" id="2930389"/>
    <lineage>
        <taxon>Bacteria</taxon>
        <taxon>Pseudomonadati</taxon>
        <taxon>Pseudomonadota</taxon>
        <taxon>Alphaproteobacteria</taxon>
        <taxon>Sphingomonadales</taxon>
        <taxon>Sphingomonadaceae</taxon>
        <taxon>Novosphingobium</taxon>
    </lineage>
</organism>
<comment type="caution">
    <text evidence="2">The sequence shown here is derived from an EMBL/GenBank/DDBJ whole genome shotgun (WGS) entry which is preliminary data.</text>
</comment>
<protein>
    <submittedName>
        <fullName evidence="2">DUF2271 domain-containing protein</fullName>
    </submittedName>
</protein>
<keyword evidence="1" id="KW-0732">Signal</keyword>
<reference evidence="2 3" key="1">
    <citation type="submission" date="2022-04" db="EMBL/GenBank/DDBJ databases">
        <title>Identification of a novel bacterium isolated from mangrove sediments.</title>
        <authorList>
            <person name="Pan X."/>
        </authorList>
    </citation>
    <scope>NUCLEOTIDE SEQUENCE [LARGE SCALE GENOMIC DNA]</scope>
    <source>
        <strain evidence="2 3">B2638</strain>
    </source>
</reference>
<feature type="chain" id="PRO_5046191034" evidence="1">
    <location>
        <begin position="21"/>
        <end position="164"/>
    </location>
</feature>
<dbReference type="Pfam" id="PF10029">
    <property type="entry name" value="DUF2271"/>
    <property type="match status" value="1"/>
</dbReference>